<dbReference type="AlphaFoldDB" id="A0A8J2VYF9"/>
<proteinExistence type="predicted"/>
<sequence length="212" mass="24676">MKGTLSEVCKRVDNVEARLSQLENKTPSVPESHLLEDIANLKTDLNEREKSCLLNDIEISGITERNGENLQHVVGLIARKIGITLEERDIVLVERAGPRPHYNETSELSRSRPIVVRLARRTMNYCGRRVRRGADTSGLDIDNEPKRFYINERLTRTNRTLYYNAREVGRRNGWRYIWTRKGRIYARLNKETAAHRLRSQHDIPKVFVKTQV</sequence>
<accession>A0A8J2VYF9</accession>
<keyword evidence="3" id="KW-1185">Reference proteome</keyword>
<comment type="caution">
    <text evidence="2">The sequence shown here is derived from an EMBL/GenBank/DDBJ whole genome shotgun (WGS) entry which is preliminary data.</text>
</comment>
<evidence type="ECO:0000259" key="1">
    <source>
        <dbReference type="Pfam" id="PF25298"/>
    </source>
</evidence>
<organism evidence="2 3">
    <name type="scientific">Danaus chrysippus</name>
    <name type="common">African queen</name>
    <dbReference type="NCBI Taxonomy" id="151541"/>
    <lineage>
        <taxon>Eukaryota</taxon>
        <taxon>Metazoa</taxon>
        <taxon>Ecdysozoa</taxon>
        <taxon>Arthropoda</taxon>
        <taxon>Hexapoda</taxon>
        <taxon>Insecta</taxon>
        <taxon>Pterygota</taxon>
        <taxon>Neoptera</taxon>
        <taxon>Endopterygota</taxon>
        <taxon>Lepidoptera</taxon>
        <taxon>Glossata</taxon>
        <taxon>Ditrysia</taxon>
        <taxon>Papilionoidea</taxon>
        <taxon>Nymphalidae</taxon>
        <taxon>Danainae</taxon>
        <taxon>Danaini</taxon>
        <taxon>Danaina</taxon>
        <taxon>Danaus</taxon>
        <taxon>Anosia</taxon>
    </lineage>
</organism>
<feature type="domain" description="FP protein C-terminal" evidence="1">
    <location>
        <begin position="155"/>
        <end position="206"/>
    </location>
</feature>
<protein>
    <submittedName>
        <fullName evidence="2">(African queen) hypothetical protein</fullName>
    </submittedName>
</protein>
<dbReference type="Proteomes" id="UP000789524">
    <property type="component" value="Unassembled WGS sequence"/>
</dbReference>
<dbReference type="Pfam" id="PF25298">
    <property type="entry name" value="Baculo_FP_2nd"/>
    <property type="match status" value="1"/>
</dbReference>
<gene>
    <name evidence="2" type="ORF">DCHRY22_LOCUS4589</name>
</gene>
<name>A0A8J2VYF9_9NEOP</name>
<reference evidence="2" key="1">
    <citation type="submission" date="2021-09" db="EMBL/GenBank/DDBJ databases">
        <authorList>
            <person name="Martin H S."/>
        </authorList>
    </citation>
    <scope>NUCLEOTIDE SEQUENCE</scope>
</reference>
<evidence type="ECO:0000313" key="2">
    <source>
        <dbReference type="EMBL" id="CAG9563453.1"/>
    </source>
</evidence>
<dbReference type="InterPro" id="IPR057251">
    <property type="entry name" value="FP_C"/>
</dbReference>
<dbReference type="EMBL" id="CAKASE010000049">
    <property type="protein sequence ID" value="CAG9563453.1"/>
    <property type="molecule type" value="Genomic_DNA"/>
</dbReference>
<dbReference type="OrthoDB" id="7490514at2759"/>
<evidence type="ECO:0000313" key="3">
    <source>
        <dbReference type="Proteomes" id="UP000789524"/>
    </source>
</evidence>